<dbReference type="Gene3D" id="1.10.8.60">
    <property type="match status" value="1"/>
</dbReference>
<dbReference type="Pfam" id="PF01590">
    <property type="entry name" value="GAF"/>
    <property type="match status" value="1"/>
</dbReference>
<protein>
    <submittedName>
        <fullName evidence="7 8">Transcriptional regulator</fullName>
    </submittedName>
</protein>
<evidence type="ECO:0000256" key="1">
    <source>
        <dbReference type="ARBA" id="ARBA00022741"/>
    </source>
</evidence>
<proteinExistence type="predicted"/>
<dbReference type="Gene3D" id="3.30.450.40">
    <property type="match status" value="1"/>
</dbReference>
<dbReference type="InterPro" id="IPR002078">
    <property type="entry name" value="Sigma_54_int"/>
</dbReference>
<evidence type="ECO:0000313" key="9">
    <source>
        <dbReference type="Proteomes" id="UP000036834"/>
    </source>
</evidence>
<dbReference type="InterPro" id="IPR003593">
    <property type="entry name" value="AAA+_ATPase"/>
</dbReference>
<dbReference type="InterPro" id="IPR025944">
    <property type="entry name" value="Sigma_54_int_dom_CS"/>
</dbReference>
<dbReference type="InterPro" id="IPR029016">
    <property type="entry name" value="GAF-like_dom_sf"/>
</dbReference>
<accession>A0A0K9YPY7</accession>
<dbReference type="FunFam" id="3.40.50.300:FF:000006">
    <property type="entry name" value="DNA-binding transcriptional regulator NtrC"/>
    <property type="match status" value="1"/>
</dbReference>
<keyword evidence="5" id="KW-0804">Transcription</keyword>
<dbReference type="PROSITE" id="PS50045">
    <property type="entry name" value="SIGMA54_INTERACT_4"/>
    <property type="match status" value="1"/>
</dbReference>
<dbReference type="OrthoDB" id="9771372at2"/>
<dbReference type="Proteomes" id="UP000036834">
    <property type="component" value="Unassembled WGS sequence"/>
</dbReference>
<evidence type="ECO:0000256" key="4">
    <source>
        <dbReference type="ARBA" id="ARBA00023125"/>
    </source>
</evidence>
<dbReference type="InterPro" id="IPR027417">
    <property type="entry name" value="P-loop_NTPase"/>
</dbReference>
<dbReference type="STRING" id="54915.ADS79_18155"/>
<dbReference type="GO" id="GO:0006355">
    <property type="term" value="P:regulation of DNA-templated transcription"/>
    <property type="evidence" value="ECO:0007669"/>
    <property type="project" value="InterPro"/>
</dbReference>
<dbReference type="PROSITE" id="PS00675">
    <property type="entry name" value="SIGMA54_INTERACT_1"/>
    <property type="match status" value="1"/>
</dbReference>
<keyword evidence="2" id="KW-0067">ATP-binding</keyword>
<evidence type="ECO:0000259" key="6">
    <source>
        <dbReference type="PROSITE" id="PS50045"/>
    </source>
</evidence>
<evidence type="ECO:0000256" key="2">
    <source>
        <dbReference type="ARBA" id="ARBA00022840"/>
    </source>
</evidence>
<feature type="domain" description="Sigma-54 factor interaction" evidence="6">
    <location>
        <begin position="312"/>
        <end position="541"/>
    </location>
</feature>
<evidence type="ECO:0000313" key="8">
    <source>
        <dbReference type="EMBL" id="KNB70783.1"/>
    </source>
</evidence>
<dbReference type="PRINTS" id="PR01590">
    <property type="entry name" value="HTHFIS"/>
</dbReference>
<reference evidence="8" key="2">
    <citation type="submission" date="2015-07" db="EMBL/GenBank/DDBJ databases">
        <title>MeaNS - Measles Nucleotide Surveillance Program.</title>
        <authorList>
            <person name="Tran T."/>
            <person name="Druce J."/>
        </authorList>
    </citation>
    <scope>NUCLEOTIDE SEQUENCE</scope>
    <source>
        <strain evidence="8">DSM 9887</strain>
    </source>
</reference>
<dbReference type="GO" id="GO:0005524">
    <property type="term" value="F:ATP binding"/>
    <property type="evidence" value="ECO:0007669"/>
    <property type="project" value="UniProtKB-KW"/>
</dbReference>
<dbReference type="Proteomes" id="UP000319578">
    <property type="component" value="Unassembled WGS sequence"/>
</dbReference>
<dbReference type="Gene3D" id="1.10.10.60">
    <property type="entry name" value="Homeodomain-like"/>
    <property type="match status" value="1"/>
</dbReference>
<dbReference type="Pfam" id="PF02954">
    <property type="entry name" value="HTH_8"/>
    <property type="match status" value="1"/>
</dbReference>
<dbReference type="GO" id="GO:0043565">
    <property type="term" value="F:sequence-specific DNA binding"/>
    <property type="evidence" value="ECO:0007669"/>
    <property type="project" value="InterPro"/>
</dbReference>
<evidence type="ECO:0000313" key="10">
    <source>
        <dbReference type="Proteomes" id="UP000319578"/>
    </source>
</evidence>
<dbReference type="InterPro" id="IPR003018">
    <property type="entry name" value="GAF"/>
</dbReference>
<keyword evidence="1" id="KW-0547">Nucleotide-binding</keyword>
<evidence type="ECO:0000256" key="3">
    <source>
        <dbReference type="ARBA" id="ARBA00023015"/>
    </source>
</evidence>
<dbReference type="SUPFAM" id="SSF52540">
    <property type="entry name" value="P-loop containing nucleoside triphosphate hydrolases"/>
    <property type="match status" value="1"/>
</dbReference>
<keyword evidence="10" id="KW-1185">Reference proteome</keyword>
<evidence type="ECO:0000313" key="7">
    <source>
        <dbReference type="EMBL" id="GED67016.1"/>
    </source>
</evidence>
<dbReference type="PANTHER" id="PTHR32071:SF57">
    <property type="entry name" value="C4-DICARBOXYLATE TRANSPORT TRANSCRIPTIONAL REGULATORY PROTEIN DCTD"/>
    <property type="match status" value="1"/>
</dbReference>
<dbReference type="Gene3D" id="3.40.50.300">
    <property type="entry name" value="P-loop containing nucleotide triphosphate hydrolases"/>
    <property type="match status" value="1"/>
</dbReference>
<name>A0A0K9YPY7_9BACL</name>
<sequence length="615" mass="68236">MLEPTSVFLQKSWERSRMNGVNALTAKDAILEHSQFKQYREQKEEFMREISPTMEHLAYWLKSSYSIVIICDTSGYILESKGDPSFLKDTEKIQVHQGACWSEQVRGTNSAGTVIVEKKPLAVVGKEHYLEANHMLYCAASPIFDPYGELLAVLDFSGLSEKYHPSMLGMVDAMARKIEDWLLIHRPERQVVLSLSPQLHGAHRALVAVNSDGVVIGGNREAQMLLHLDKHVLGTTLLSELLTDIEPLLHRPTGAVRSDTLVLRNIESEESKWHASVLLDTRPPQTAWSAGSKVKQKPIRGNASALYSFHDIYGNDEPFLTAIRLAKRAAITDYTIMLSGESGTGKDIVSQAVHLASPRANKPFVAINCGAIPKSLLESELFGYEAGAFTGAKQSGQPGKIEQAHQGTLFLDEIAEMPLEMQVALLRVLQDFTVTRIGGTRPTHVDVRIITATHTDLWKKVQEGSFRADLFYRLQGVHIILPPLRERADRLQLARLLLAGIETELNQGPLSLSAAAEQLIENYPWPGNVRQLSAALREAAFLSENGRLDISCFPPYILSSYHQPQKVTSELEKLENDAIVEVLLKTGGNVSQTARLLGIGRSTVYRKIKKLSGPM</sequence>
<dbReference type="PATRIC" id="fig|54915.3.peg.2719"/>
<dbReference type="PANTHER" id="PTHR32071">
    <property type="entry name" value="TRANSCRIPTIONAL REGULATORY PROTEIN"/>
    <property type="match status" value="1"/>
</dbReference>
<dbReference type="InterPro" id="IPR009057">
    <property type="entry name" value="Homeodomain-like_sf"/>
</dbReference>
<evidence type="ECO:0000256" key="5">
    <source>
        <dbReference type="ARBA" id="ARBA00023163"/>
    </source>
</evidence>
<organism evidence="8 9">
    <name type="scientific">Brevibacillus reuszeri</name>
    <dbReference type="NCBI Taxonomy" id="54915"/>
    <lineage>
        <taxon>Bacteria</taxon>
        <taxon>Bacillati</taxon>
        <taxon>Bacillota</taxon>
        <taxon>Bacilli</taxon>
        <taxon>Bacillales</taxon>
        <taxon>Paenibacillaceae</taxon>
        <taxon>Brevibacillus</taxon>
    </lineage>
</organism>
<dbReference type="AlphaFoldDB" id="A0A0K9YPY7"/>
<dbReference type="InterPro" id="IPR058031">
    <property type="entry name" value="AAA_lid_NorR"/>
</dbReference>
<dbReference type="CDD" id="cd00009">
    <property type="entry name" value="AAA"/>
    <property type="match status" value="1"/>
</dbReference>
<dbReference type="EMBL" id="BJON01000002">
    <property type="protein sequence ID" value="GED67016.1"/>
    <property type="molecule type" value="Genomic_DNA"/>
</dbReference>
<dbReference type="Pfam" id="PF00158">
    <property type="entry name" value="Sigma54_activat"/>
    <property type="match status" value="1"/>
</dbReference>
<dbReference type="SUPFAM" id="SSF46689">
    <property type="entry name" value="Homeodomain-like"/>
    <property type="match status" value="1"/>
</dbReference>
<comment type="caution">
    <text evidence="8">The sequence shown here is derived from an EMBL/GenBank/DDBJ whole genome shotgun (WGS) entry which is preliminary data.</text>
</comment>
<dbReference type="EMBL" id="LGIQ01000009">
    <property type="protein sequence ID" value="KNB70783.1"/>
    <property type="molecule type" value="Genomic_DNA"/>
</dbReference>
<dbReference type="Pfam" id="PF25601">
    <property type="entry name" value="AAA_lid_14"/>
    <property type="match status" value="1"/>
</dbReference>
<reference evidence="9" key="1">
    <citation type="submission" date="2015-07" db="EMBL/GenBank/DDBJ databases">
        <title>Genome sequencing project for genomic taxonomy and phylogenomics of Bacillus-like bacteria.</title>
        <authorList>
            <person name="Liu B."/>
            <person name="Wang J."/>
            <person name="Zhu Y."/>
            <person name="Liu G."/>
            <person name="Chen Q."/>
            <person name="Chen Z."/>
            <person name="Lan J."/>
            <person name="Che J."/>
            <person name="Ge C."/>
            <person name="Shi H."/>
            <person name="Pan Z."/>
            <person name="Liu X."/>
        </authorList>
    </citation>
    <scope>NUCLEOTIDE SEQUENCE [LARGE SCALE GENOMIC DNA]</scope>
    <source>
        <strain evidence="9">DSM 9887</strain>
    </source>
</reference>
<keyword evidence="3" id="KW-0805">Transcription regulation</keyword>
<dbReference type="InterPro" id="IPR002197">
    <property type="entry name" value="HTH_Fis"/>
</dbReference>
<reference evidence="7 10" key="3">
    <citation type="submission" date="2019-06" db="EMBL/GenBank/DDBJ databases">
        <title>Whole genome shotgun sequence of Brevibacillus reuszeri NBRC 15719.</title>
        <authorList>
            <person name="Hosoyama A."/>
            <person name="Uohara A."/>
            <person name="Ohji S."/>
            <person name="Ichikawa N."/>
        </authorList>
    </citation>
    <scope>NUCLEOTIDE SEQUENCE [LARGE SCALE GENOMIC DNA]</scope>
    <source>
        <strain evidence="7 10">NBRC 15719</strain>
    </source>
</reference>
<dbReference type="PROSITE" id="PS00688">
    <property type="entry name" value="SIGMA54_INTERACT_3"/>
    <property type="match status" value="1"/>
</dbReference>
<keyword evidence="4" id="KW-0238">DNA-binding</keyword>
<dbReference type="SMART" id="SM00382">
    <property type="entry name" value="AAA"/>
    <property type="match status" value="1"/>
</dbReference>
<dbReference type="InterPro" id="IPR025662">
    <property type="entry name" value="Sigma_54_int_dom_ATP-bd_1"/>
</dbReference>
<gene>
    <name evidence="8" type="ORF">ADS79_18155</name>
    <name evidence="7" type="ORF">BRE01_07180</name>
</gene>